<accession>A0AAN6RF98</accession>
<keyword evidence="3" id="KW-1185">Reference proteome</keyword>
<dbReference type="EMBL" id="WVTA01000008">
    <property type="protein sequence ID" value="KAK3208038.1"/>
    <property type="molecule type" value="Genomic_DNA"/>
</dbReference>
<feature type="region of interest" description="Disordered" evidence="1">
    <location>
        <begin position="252"/>
        <end position="276"/>
    </location>
</feature>
<dbReference type="Proteomes" id="UP001280581">
    <property type="component" value="Unassembled WGS sequence"/>
</dbReference>
<proteinExistence type="predicted"/>
<organism evidence="2 3">
    <name type="scientific">Pseudopithomyces chartarum</name>
    <dbReference type="NCBI Taxonomy" id="1892770"/>
    <lineage>
        <taxon>Eukaryota</taxon>
        <taxon>Fungi</taxon>
        <taxon>Dikarya</taxon>
        <taxon>Ascomycota</taxon>
        <taxon>Pezizomycotina</taxon>
        <taxon>Dothideomycetes</taxon>
        <taxon>Pleosporomycetidae</taxon>
        <taxon>Pleosporales</taxon>
        <taxon>Massarineae</taxon>
        <taxon>Didymosphaeriaceae</taxon>
        <taxon>Pseudopithomyces</taxon>
    </lineage>
</organism>
<sequence length="418" mass="45751">MSINDDSSTVLSVRGSEVLGQTLDNQADKTSEVPDFYDKSPYIDSEIISLDVGLSKTRYRIHRSFLAQSPELAAKPSLKLWGEKTHDTVSLPELDAVTAHTLVTFLYTGRYETLEWLGAPEKAVVAAYRLSTCVYCAAIRYKLSGLAELAQEKITAHGHDLTIFDVLSVAREHAFPILPEDEAWFPSYLEGAIKGAVKDDPALFMKPGFVDQIEGDRKFRQVIMKAIINTYSGGVGGQNSLLMASQEEARAERLSDAPKELESRGSTPPIFDKTNLAVEDSKGGSVQLEDIEPLVPESPVHRPVSPLSPRAPESVTDELDLKNRTFQSTLAMRPRATGEGQTGGTSKHVRNDSLIQADDETLANYQEDKEKDIQSPVPEVDNPVPEAAATMTDSSKKSKKKKKKGKKGGGTEFDDVPS</sequence>
<feature type="compositionally biased region" description="Basic and acidic residues" evidence="1">
    <location>
        <begin position="252"/>
        <end position="263"/>
    </location>
</feature>
<name>A0AAN6RF98_9PLEO</name>
<evidence type="ECO:0000256" key="1">
    <source>
        <dbReference type="SAM" id="MobiDB-lite"/>
    </source>
</evidence>
<dbReference type="Gene3D" id="3.30.710.10">
    <property type="entry name" value="Potassium Channel Kv1.1, Chain A"/>
    <property type="match status" value="1"/>
</dbReference>
<evidence type="ECO:0000313" key="2">
    <source>
        <dbReference type="EMBL" id="KAK3208038.1"/>
    </source>
</evidence>
<evidence type="ECO:0000313" key="3">
    <source>
        <dbReference type="Proteomes" id="UP001280581"/>
    </source>
</evidence>
<feature type="region of interest" description="Disordered" evidence="1">
    <location>
        <begin position="296"/>
        <end position="418"/>
    </location>
</feature>
<reference evidence="2 3" key="1">
    <citation type="submission" date="2021-02" db="EMBL/GenBank/DDBJ databases">
        <title>Genome assembly of Pseudopithomyces chartarum.</title>
        <authorList>
            <person name="Jauregui R."/>
            <person name="Singh J."/>
            <person name="Voisey C."/>
        </authorList>
    </citation>
    <scope>NUCLEOTIDE SEQUENCE [LARGE SCALE GENOMIC DNA]</scope>
    <source>
        <strain evidence="2 3">AGR01</strain>
    </source>
</reference>
<evidence type="ECO:0008006" key="4">
    <source>
        <dbReference type="Google" id="ProtNLM"/>
    </source>
</evidence>
<dbReference type="AlphaFoldDB" id="A0AAN6RF98"/>
<feature type="compositionally biased region" description="Basic residues" evidence="1">
    <location>
        <begin position="397"/>
        <end position="407"/>
    </location>
</feature>
<gene>
    <name evidence="2" type="ORF">GRF29_96g1259827</name>
</gene>
<dbReference type="PANTHER" id="PTHR37538">
    <property type="entry name" value="BTB DOMAIN-CONTAINING PROTEIN"/>
    <property type="match status" value="1"/>
</dbReference>
<dbReference type="PANTHER" id="PTHR37538:SF4">
    <property type="entry name" value="PITSLRE SERINE_THREONINE-PROTEIN KINASE CDC2L1"/>
    <property type="match status" value="1"/>
</dbReference>
<dbReference type="InterPro" id="IPR011333">
    <property type="entry name" value="SKP1/BTB/POZ_sf"/>
</dbReference>
<protein>
    <recommendedName>
        <fullName evidence="4">BTB domain-containing protein</fullName>
    </recommendedName>
</protein>
<comment type="caution">
    <text evidence="2">The sequence shown here is derived from an EMBL/GenBank/DDBJ whole genome shotgun (WGS) entry which is preliminary data.</text>
</comment>